<sequence>MQRLVRRYLFKRERAKDAEGEKPKESMYLRADDLTAADMYGGGGGMDFADAEEDIPQGIPQSRSTTAGSLGDGLIAGGTTSASSRRGRRSGAKRYSIVAGGGIPIGFMNPFNIQLPQLDGIQRSQKVLDMRLQNLQSQSEQLNSAAGNARIKEEVIHARSLITESQRALSSIIKAVSQLQEQVVLLNENMENWVKAQIGEPNKRTILVEERRPAVSASKMRERNRSRRIASRRPSADRDNSPNPYV</sequence>
<proteinExistence type="predicted"/>
<evidence type="ECO:0000313" key="3">
    <source>
        <dbReference type="Proteomes" id="UP000278807"/>
    </source>
</evidence>
<reference evidence="4" key="1">
    <citation type="submission" date="2016-04" db="UniProtKB">
        <authorList>
            <consortium name="WormBaseParasite"/>
        </authorList>
    </citation>
    <scope>IDENTIFICATION</scope>
</reference>
<gene>
    <name evidence="2" type="ORF">HNAJ_LOCUS10343</name>
</gene>
<evidence type="ECO:0000256" key="1">
    <source>
        <dbReference type="SAM" id="MobiDB-lite"/>
    </source>
</evidence>
<dbReference type="STRING" id="102285.A0A158QIW3"/>
<name>A0A158QIW3_RODNA</name>
<dbReference type="WBParaSite" id="HNAJ_0001034801-mRNA-1">
    <property type="protein sequence ID" value="HNAJ_0001034801-mRNA-1"/>
    <property type="gene ID" value="HNAJ_0001034801"/>
</dbReference>
<dbReference type="OrthoDB" id="2373987at2759"/>
<keyword evidence="3" id="KW-1185">Reference proteome</keyword>
<protein>
    <submittedName>
        <fullName evidence="4">t-SNARE coiled-coil homology domain-containing protein</fullName>
    </submittedName>
</protein>
<feature type="compositionally biased region" description="Polar residues" evidence="1">
    <location>
        <begin position="59"/>
        <end position="68"/>
    </location>
</feature>
<feature type="compositionally biased region" description="Basic and acidic residues" evidence="1">
    <location>
        <begin position="212"/>
        <end position="223"/>
    </location>
</feature>
<dbReference type="AlphaFoldDB" id="A0A158QIW3"/>
<dbReference type="Proteomes" id="UP000278807">
    <property type="component" value="Unassembled WGS sequence"/>
</dbReference>
<feature type="region of interest" description="Disordered" evidence="1">
    <location>
        <begin position="50"/>
        <end position="91"/>
    </location>
</feature>
<organism evidence="4">
    <name type="scientific">Rodentolepis nana</name>
    <name type="common">Dwarf tapeworm</name>
    <name type="synonym">Hymenolepis nana</name>
    <dbReference type="NCBI Taxonomy" id="102285"/>
    <lineage>
        <taxon>Eukaryota</taxon>
        <taxon>Metazoa</taxon>
        <taxon>Spiralia</taxon>
        <taxon>Lophotrochozoa</taxon>
        <taxon>Platyhelminthes</taxon>
        <taxon>Cestoda</taxon>
        <taxon>Eucestoda</taxon>
        <taxon>Cyclophyllidea</taxon>
        <taxon>Hymenolepididae</taxon>
        <taxon>Rodentolepis</taxon>
    </lineage>
</organism>
<evidence type="ECO:0000313" key="4">
    <source>
        <dbReference type="WBParaSite" id="HNAJ_0001034801-mRNA-1"/>
    </source>
</evidence>
<accession>A0A158QIW3</accession>
<reference evidence="2 3" key="2">
    <citation type="submission" date="2018-11" db="EMBL/GenBank/DDBJ databases">
        <authorList>
            <consortium name="Pathogen Informatics"/>
        </authorList>
    </citation>
    <scope>NUCLEOTIDE SEQUENCE [LARGE SCALE GENOMIC DNA]</scope>
</reference>
<feature type="region of interest" description="Disordered" evidence="1">
    <location>
        <begin position="212"/>
        <end position="246"/>
    </location>
</feature>
<evidence type="ECO:0000313" key="2">
    <source>
        <dbReference type="EMBL" id="VDO07735.1"/>
    </source>
</evidence>
<dbReference type="EMBL" id="UZAE01012993">
    <property type="protein sequence ID" value="VDO07735.1"/>
    <property type="molecule type" value="Genomic_DNA"/>
</dbReference>